<keyword evidence="10" id="KW-0418">Kinase</keyword>
<dbReference type="PROSITE" id="PS50113">
    <property type="entry name" value="PAC"/>
    <property type="match status" value="1"/>
</dbReference>
<evidence type="ECO:0000256" key="5">
    <source>
        <dbReference type="ARBA" id="ARBA00022519"/>
    </source>
</evidence>
<evidence type="ECO:0000259" key="19">
    <source>
        <dbReference type="PROSITE" id="PS50112"/>
    </source>
</evidence>
<dbReference type="Pfam" id="PF00512">
    <property type="entry name" value="HisKA"/>
    <property type="match status" value="1"/>
</dbReference>
<evidence type="ECO:0000256" key="8">
    <source>
        <dbReference type="ARBA" id="ARBA00022692"/>
    </source>
</evidence>
<reference evidence="21" key="1">
    <citation type="submission" date="2017-02" db="EMBL/GenBank/DDBJ databases">
        <title>Draft Genome Sequence of the Salt Water Bacterium Oceanospirillum linum ATCC 11336.</title>
        <authorList>
            <person name="Trachtenberg A.M."/>
            <person name="Carney J.G."/>
            <person name="Linnane J.D."/>
            <person name="Rheaume B.A."/>
            <person name="Pitts N.L."/>
            <person name="Mykles D.L."/>
            <person name="Maclea K.S."/>
        </authorList>
    </citation>
    <scope>NUCLEOTIDE SEQUENCE [LARGE SCALE GENOMIC DNA]</scope>
    <source>
        <strain evidence="21">ATCC 11336</strain>
    </source>
</reference>
<evidence type="ECO:0000259" key="18">
    <source>
        <dbReference type="PROSITE" id="PS50109"/>
    </source>
</evidence>
<dbReference type="SMART" id="SM00091">
    <property type="entry name" value="PAS"/>
    <property type="match status" value="1"/>
</dbReference>
<keyword evidence="5" id="KW-0997">Cell inner membrane</keyword>
<keyword evidence="14 17" id="KW-0472">Membrane</keyword>
<accession>A0A1T1HBT6</accession>
<dbReference type="InterPro" id="IPR000700">
    <property type="entry name" value="PAS-assoc_C"/>
</dbReference>
<dbReference type="InterPro" id="IPR033479">
    <property type="entry name" value="dCache_1"/>
</dbReference>
<dbReference type="FunFam" id="3.30.450.20:FF:000127">
    <property type="entry name" value="C4-dicarboxylate transport sensor protein"/>
    <property type="match status" value="1"/>
</dbReference>
<keyword evidence="13" id="KW-0902">Two-component regulatory system</keyword>
<dbReference type="Gene3D" id="3.30.450.20">
    <property type="entry name" value="PAS domain"/>
    <property type="match status" value="3"/>
</dbReference>
<dbReference type="SUPFAM" id="SSF47384">
    <property type="entry name" value="Homodimeric domain of signal transducing histidine kinase"/>
    <property type="match status" value="1"/>
</dbReference>
<evidence type="ECO:0000256" key="9">
    <source>
        <dbReference type="ARBA" id="ARBA00022741"/>
    </source>
</evidence>
<dbReference type="Proteomes" id="UP000190064">
    <property type="component" value="Unassembled WGS sequence"/>
</dbReference>
<dbReference type="Pfam" id="PF13426">
    <property type="entry name" value="PAS_9"/>
    <property type="match status" value="1"/>
</dbReference>
<dbReference type="InterPro" id="IPR036890">
    <property type="entry name" value="HATPase_C_sf"/>
</dbReference>
<dbReference type="InterPro" id="IPR004358">
    <property type="entry name" value="Sig_transdc_His_kin-like_C"/>
</dbReference>
<dbReference type="FunFam" id="1.10.287.130:FF:000049">
    <property type="entry name" value="C4-dicarboxylate transport sensor protein DctB"/>
    <property type="match status" value="1"/>
</dbReference>
<dbReference type="Pfam" id="PF02518">
    <property type="entry name" value="HATPase_c"/>
    <property type="match status" value="1"/>
</dbReference>
<dbReference type="SMART" id="SM00387">
    <property type="entry name" value="HATPase_c"/>
    <property type="match status" value="1"/>
</dbReference>
<dbReference type="STRING" id="966.BTA35_0209385"/>
<feature type="domain" description="PAS" evidence="19">
    <location>
        <begin position="350"/>
        <end position="402"/>
    </location>
</feature>
<evidence type="ECO:0000259" key="20">
    <source>
        <dbReference type="PROSITE" id="PS50113"/>
    </source>
</evidence>
<dbReference type="NCBIfam" id="TIGR00229">
    <property type="entry name" value="sensory_box"/>
    <property type="match status" value="1"/>
</dbReference>
<dbReference type="InterPro" id="IPR036097">
    <property type="entry name" value="HisK_dim/P_sf"/>
</dbReference>
<dbReference type="SUPFAM" id="SSF55874">
    <property type="entry name" value="ATPase domain of HSP90 chaperone/DNA topoisomerase II/histidine kinase"/>
    <property type="match status" value="1"/>
</dbReference>
<dbReference type="GO" id="GO:0000155">
    <property type="term" value="F:phosphorelay sensor kinase activity"/>
    <property type="evidence" value="ECO:0007669"/>
    <property type="project" value="InterPro"/>
</dbReference>
<dbReference type="InterPro" id="IPR035965">
    <property type="entry name" value="PAS-like_dom_sf"/>
</dbReference>
<evidence type="ECO:0000256" key="4">
    <source>
        <dbReference type="ARBA" id="ARBA00022475"/>
    </source>
</evidence>
<dbReference type="Gene3D" id="3.30.565.10">
    <property type="entry name" value="Histidine kinase-like ATPase, C-terminal domain"/>
    <property type="match status" value="1"/>
</dbReference>
<evidence type="ECO:0000256" key="2">
    <source>
        <dbReference type="ARBA" id="ARBA00004429"/>
    </source>
</evidence>
<dbReference type="InterPro" id="IPR029151">
    <property type="entry name" value="Sensor-like_sf"/>
</dbReference>
<dbReference type="CDD" id="cd12914">
    <property type="entry name" value="PDC1_DGC_like"/>
    <property type="match status" value="1"/>
</dbReference>
<keyword evidence="8 17" id="KW-0812">Transmembrane</keyword>
<dbReference type="GO" id="GO:0005524">
    <property type="term" value="F:ATP binding"/>
    <property type="evidence" value="ECO:0007669"/>
    <property type="project" value="UniProtKB-KW"/>
</dbReference>
<dbReference type="InterPro" id="IPR003661">
    <property type="entry name" value="HisK_dim/P_dom"/>
</dbReference>
<keyword evidence="11" id="KW-0067">ATP-binding</keyword>
<evidence type="ECO:0000256" key="15">
    <source>
        <dbReference type="ARBA" id="ARBA00073143"/>
    </source>
</evidence>
<name>A0A1T1HBT6_OCELI</name>
<dbReference type="InterPro" id="IPR003594">
    <property type="entry name" value="HATPase_dom"/>
</dbReference>
<evidence type="ECO:0000256" key="14">
    <source>
        <dbReference type="ARBA" id="ARBA00023136"/>
    </source>
</evidence>
<dbReference type="SUPFAM" id="SSF103190">
    <property type="entry name" value="Sensory domain-like"/>
    <property type="match status" value="1"/>
</dbReference>
<keyword evidence="9" id="KW-0547">Nucleotide-binding</keyword>
<evidence type="ECO:0000256" key="13">
    <source>
        <dbReference type="ARBA" id="ARBA00023012"/>
    </source>
</evidence>
<dbReference type="PANTHER" id="PTHR43065:SF46">
    <property type="entry name" value="C4-DICARBOXYLATE TRANSPORT SENSOR PROTEIN DCTB"/>
    <property type="match status" value="1"/>
</dbReference>
<evidence type="ECO:0000256" key="16">
    <source>
        <dbReference type="SAM" id="Coils"/>
    </source>
</evidence>
<evidence type="ECO:0000256" key="1">
    <source>
        <dbReference type="ARBA" id="ARBA00000085"/>
    </source>
</evidence>
<gene>
    <name evidence="21" type="ORF">BTA35_0209385</name>
</gene>
<keyword evidence="4" id="KW-1003">Cell membrane</keyword>
<dbReference type="PRINTS" id="PR00344">
    <property type="entry name" value="BCTRLSENSOR"/>
</dbReference>
<dbReference type="CDD" id="cd00082">
    <property type="entry name" value="HisKA"/>
    <property type="match status" value="1"/>
</dbReference>
<evidence type="ECO:0000256" key="10">
    <source>
        <dbReference type="ARBA" id="ARBA00022777"/>
    </source>
</evidence>
<feature type="transmembrane region" description="Helical" evidence="17">
    <location>
        <begin position="309"/>
        <end position="327"/>
    </location>
</feature>
<feature type="transmembrane region" description="Helical" evidence="17">
    <location>
        <begin position="15"/>
        <end position="35"/>
    </location>
</feature>
<evidence type="ECO:0000256" key="11">
    <source>
        <dbReference type="ARBA" id="ARBA00022840"/>
    </source>
</evidence>
<feature type="domain" description="Histidine kinase" evidence="18">
    <location>
        <begin position="528"/>
        <end position="745"/>
    </location>
</feature>
<comment type="subcellular location">
    <subcellularLocation>
        <location evidence="2">Cell inner membrane</location>
        <topology evidence="2">Multi-pass membrane protein</topology>
    </subcellularLocation>
</comment>
<comment type="catalytic activity">
    <reaction evidence="1">
        <text>ATP + protein L-histidine = ADP + protein N-phospho-L-histidine.</text>
        <dbReference type="EC" id="2.7.13.3"/>
    </reaction>
</comment>
<dbReference type="SMART" id="SM00388">
    <property type="entry name" value="HisKA"/>
    <property type="match status" value="1"/>
</dbReference>
<feature type="coiled-coil region" evidence="16">
    <location>
        <begin position="489"/>
        <end position="516"/>
    </location>
</feature>
<keyword evidence="22" id="KW-1185">Reference proteome</keyword>
<organism evidence="21 22">
    <name type="scientific">Oceanospirillum linum</name>
    <dbReference type="NCBI Taxonomy" id="966"/>
    <lineage>
        <taxon>Bacteria</taxon>
        <taxon>Pseudomonadati</taxon>
        <taxon>Pseudomonadota</taxon>
        <taxon>Gammaproteobacteria</taxon>
        <taxon>Oceanospirillales</taxon>
        <taxon>Oceanospirillaceae</taxon>
        <taxon>Oceanospirillum</taxon>
    </lineage>
</organism>
<dbReference type="Gene3D" id="1.10.287.130">
    <property type="match status" value="1"/>
</dbReference>
<protein>
    <recommendedName>
        <fullName evidence="15">C4-dicarboxylate transport sensor protein DctB</fullName>
        <ecNumber evidence="3">2.7.13.3</ecNumber>
    </recommendedName>
</protein>
<dbReference type="AlphaFoldDB" id="A0A1T1HBT6"/>
<dbReference type="Gene3D" id="6.10.250.3020">
    <property type="match status" value="1"/>
</dbReference>
<keyword evidence="16" id="KW-0175">Coiled coil</keyword>
<dbReference type="PROSITE" id="PS50112">
    <property type="entry name" value="PAS"/>
    <property type="match status" value="1"/>
</dbReference>
<dbReference type="RefSeq" id="WP_078319551.1">
    <property type="nucleotide sequence ID" value="NZ_FXTS01000003.1"/>
</dbReference>
<evidence type="ECO:0000256" key="17">
    <source>
        <dbReference type="SAM" id="Phobius"/>
    </source>
</evidence>
<dbReference type="Pfam" id="PF02743">
    <property type="entry name" value="dCache_1"/>
    <property type="match status" value="1"/>
</dbReference>
<dbReference type="PROSITE" id="PS50109">
    <property type="entry name" value="HIS_KIN"/>
    <property type="match status" value="1"/>
</dbReference>
<proteinExistence type="predicted"/>
<evidence type="ECO:0000313" key="21">
    <source>
        <dbReference type="EMBL" id="OOV87197.1"/>
    </source>
</evidence>
<dbReference type="PANTHER" id="PTHR43065">
    <property type="entry name" value="SENSOR HISTIDINE KINASE"/>
    <property type="match status" value="1"/>
</dbReference>
<keyword evidence="6" id="KW-0597">Phosphoprotein</keyword>
<dbReference type="CDD" id="cd00130">
    <property type="entry name" value="PAS"/>
    <property type="match status" value="1"/>
</dbReference>
<feature type="domain" description="PAC" evidence="20">
    <location>
        <begin position="419"/>
        <end position="469"/>
    </location>
</feature>
<dbReference type="GO" id="GO:0005886">
    <property type="term" value="C:plasma membrane"/>
    <property type="evidence" value="ECO:0007669"/>
    <property type="project" value="UniProtKB-SubCell"/>
</dbReference>
<dbReference type="EC" id="2.7.13.3" evidence="3"/>
<dbReference type="InterPro" id="IPR000014">
    <property type="entry name" value="PAS"/>
</dbReference>
<evidence type="ECO:0000256" key="6">
    <source>
        <dbReference type="ARBA" id="ARBA00022553"/>
    </source>
</evidence>
<evidence type="ECO:0000256" key="12">
    <source>
        <dbReference type="ARBA" id="ARBA00022989"/>
    </source>
</evidence>
<evidence type="ECO:0000256" key="7">
    <source>
        <dbReference type="ARBA" id="ARBA00022679"/>
    </source>
</evidence>
<sequence>MAPTVLTDSNDGHSLLSSLGMLLLFVFIIWQVAAWTEHYELSQLESQASNELTLNIASLRGKLDKYEFLPEILVNKQNLAGVLREPKPDSIQQLNAILKNFKQITDVSDIYLLDEKGTTIAASNWQNPKSFIGQNFSYRPYYQQAIRGQSGRFYGLGTTSGERGYYFSYPVFSGPSPIGVLVVKIVVKNLEIPWKDPRTEFIVTDPDGIIFITSRREWLLHSIHNLSNHDLERIHTSKRYGERDIKPLAYRVAQTFGEGMLVKIASDKDTDNIQVNTYLQFSRAMPNAGWHLHILKNTQNVRTEILKNSLLAAGIYMVLVLLTLYSLQRQRIQRERVRHDRETKKALEANEARIRAILDNTKAGIITMDRAGRVDYINPTAEVLFGYQLHELHGHNFSDLIHHHHKQHCQQALVEANSHPIEVQGLRKDRQTVPVEIIISMMGRSQGSDYMITLHDITERKQHEEALQAAYDEMESRVVERTLDLTETNDRLKQEIEQHRHTAETLQKTQDELIQAAKLAVLGQMSASINHELNQPLAAIRTYAENSVTFIQRDQPDMAQGNLEQIVELTDRMATISAQLKLFARKSEGQLAIVSVQATIQYALRLFRPQLEKEQITLNITLPDQDLFVRADAVRLEQVIVNLISNALLAVSGRQEKLIIVSLKQVQRDSNRQVIIDVADSGAGITSKNLRQIFNPFFSTREGGKGLGLGLSISYRIISDFGGSITAFNRPEGGATLRITLPIAEAAEVNSRPSVGLPEKTSYR</sequence>
<keyword evidence="12 17" id="KW-1133">Transmembrane helix</keyword>
<evidence type="ECO:0000256" key="3">
    <source>
        <dbReference type="ARBA" id="ARBA00012438"/>
    </source>
</evidence>
<keyword evidence="7" id="KW-0808">Transferase</keyword>
<dbReference type="EMBL" id="MTSD02000003">
    <property type="protein sequence ID" value="OOV87197.1"/>
    <property type="molecule type" value="Genomic_DNA"/>
</dbReference>
<dbReference type="InterPro" id="IPR005467">
    <property type="entry name" value="His_kinase_dom"/>
</dbReference>
<dbReference type="SUPFAM" id="SSF55785">
    <property type="entry name" value="PYP-like sensor domain (PAS domain)"/>
    <property type="match status" value="1"/>
</dbReference>
<comment type="caution">
    <text evidence="21">The sequence shown here is derived from an EMBL/GenBank/DDBJ whole genome shotgun (WGS) entry which is preliminary data.</text>
</comment>
<evidence type="ECO:0000313" key="22">
    <source>
        <dbReference type="Proteomes" id="UP000190064"/>
    </source>
</evidence>